<organism evidence="2 3">
    <name type="scientific">Monodon monoceros</name>
    <name type="common">Narwhal</name>
    <name type="synonym">Ceratodon monodon</name>
    <dbReference type="NCBI Taxonomy" id="40151"/>
    <lineage>
        <taxon>Eukaryota</taxon>
        <taxon>Metazoa</taxon>
        <taxon>Chordata</taxon>
        <taxon>Craniata</taxon>
        <taxon>Vertebrata</taxon>
        <taxon>Euteleostomi</taxon>
        <taxon>Mammalia</taxon>
        <taxon>Eutheria</taxon>
        <taxon>Laurasiatheria</taxon>
        <taxon>Artiodactyla</taxon>
        <taxon>Whippomorpha</taxon>
        <taxon>Cetacea</taxon>
        <taxon>Odontoceti</taxon>
        <taxon>Monodontidae</taxon>
        <taxon>Monodon</taxon>
    </lineage>
</organism>
<feature type="compositionally biased region" description="Pro residues" evidence="1">
    <location>
        <begin position="139"/>
        <end position="148"/>
    </location>
</feature>
<sequence>AAQALQVQCLTGTGGLKAEWKTSAFKGPGRELGTSVNHQPARQERSLPPPESNKPRPGAQVKRLCHERIPPSSPLEGGRDAPRPGPLGLLKGPASPPLGLHSPTRACTGCHTDTHTLGRDAEFLFSSSAKEEGGGKRLPIPPPPPPAGRTPSSSPAPDTSLE</sequence>
<feature type="non-terminal residue" evidence="2">
    <location>
        <position position="1"/>
    </location>
</feature>
<evidence type="ECO:0000256" key="1">
    <source>
        <dbReference type="SAM" id="MobiDB-lite"/>
    </source>
</evidence>
<dbReference type="EMBL" id="RWIC01000254">
    <property type="protein sequence ID" value="TKC46661.1"/>
    <property type="molecule type" value="Genomic_DNA"/>
</dbReference>
<reference evidence="3" key="1">
    <citation type="journal article" date="2019" name="IScience">
        <title>Narwhal Genome Reveals Long-Term Low Genetic Diversity despite Current Large Abundance Size.</title>
        <authorList>
            <person name="Westbury M.V."/>
            <person name="Petersen B."/>
            <person name="Garde E."/>
            <person name="Heide-Jorgensen M.P."/>
            <person name="Lorenzen E.D."/>
        </authorList>
    </citation>
    <scope>NUCLEOTIDE SEQUENCE [LARGE SCALE GENOMIC DNA]</scope>
</reference>
<feature type="compositionally biased region" description="Low complexity" evidence="1">
    <location>
        <begin position="149"/>
        <end position="162"/>
    </location>
</feature>
<gene>
    <name evidence="2" type="ORF">EI555_011309</name>
</gene>
<feature type="compositionally biased region" description="Low complexity" evidence="1">
    <location>
        <begin position="86"/>
        <end position="100"/>
    </location>
</feature>
<feature type="region of interest" description="Disordered" evidence="1">
    <location>
        <begin position="121"/>
        <end position="162"/>
    </location>
</feature>
<accession>A0A4U1FAL6</accession>
<protein>
    <submittedName>
        <fullName evidence="2">Uncharacterized protein</fullName>
    </submittedName>
</protein>
<proteinExistence type="predicted"/>
<dbReference type="AlphaFoldDB" id="A0A4U1FAL6"/>
<evidence type="ECO:0000313" key="3">
    <source>
        <dbReference type="Proteomes" id="UP000308365"/>
    </source>
</evidence>
<evidence type="ECO:0000313" key="2">
    <source>
        <dbReference type="EMBL" id="TKC46661.1"/>
    </source>
</evidence>
<dbReference type="Proteomes" id="UP000308365">
    <property type="component" value="Unassembled WGS sequence"/>
</dbReference>
<comment type="caution">
    <text evidence="2">The sequence shown here is derived from an EMBL/GenBank/DDBJ whole genome shotgun (WGS) entry which is preliminary data.</text>
</comment>
<feature type="region of interest" description="Disordered" evidence="1">
    <location>
        <begin position="12"/>
        <end position="105"/>
    </location>
</feature>
<name>A0A4U1FAL6_MONMO</name>